<dbReference type="Proteomes" id="UP000467322">
    <property type="component" value="Unassembled WGS sequence"/>
</dbReference>
<organism evidence="1 2">
    <name type="scientific">Maritimibacter harenae</name>
    <dbReference type="NCBI Taxonomy" id="2606218"/>
    <lineage>
        <taxon>Bacteria</taxon>
        <taxon>Pseudomonadati</taxon>
        <taxon>Pseudomonadota</taxon>
        <taxon>Alphaproteobacteria</taxon>
        <taxon>Rhodobacterales</taxon>
        <taxon>Roseobacteraceae</taxon>
        <taxon>Maritimibacter</taxon>
    </lineage>
</organism>
<keyword evidence="2" id="KW-1185">Reference proteome</keyword>
<comment type="caution">
    <text evidence="1">The sequence shown here is derived from an EMBL/GenBank/DDBJ whole genome shotgun (WGS) entry which is preliminary data.</text>
</comment>
<gene>
    <name evidence="1" type="ORF">GQE99_10285</name>
</gene>
<evidence type="ECO:0000313" key="2">
    <source>
        <dbReference type="Proteomes" id="UP000467322"/>
    </source>
</evidence>
<protein>
    <submittedName>
        <fullName evidence="1">Uncharacterized protein</fullName>
    </submittedName>
</protein>
<proteinExistence type="predicted"/>
<evidence type="ECO:0000313" key="1">
    <source>
        <dbReference type="EMBL" id="MZR13404.1"/>
    </source>
</evidence>
<name>A0A845M985_9RHOB</name>
<accession>A0A845M985</accession>
<dbReference type="AlphaFoldDB" id="A0A845M985"/>
<reference evidence="1 2" key="1">
    <citation type="submission" date="2019-12" db="EMBL/GenBank/DDBJ databases">
        <title>Maritimibacter sp. nov. sp. isolated from sea sand.</title>
        <authorList>
            <person name="Kim J."/>
            <person name="Jeong S.E."/>
            <person name="Jung H.S."/>
            <person name="Jeon C.O."/>
        </authorList>
    </citation>
    <scope>NUCLEOTIDE SEQUENCE [LARGE SCALE GENOMIC DNA]</scope>
    <source>
        <strain evidence="1 2">DP07</strain>
    </source>
</reference>
<dbReference type="EMBL" id="WTUX01000012">
    <property type="protein sequence ID" value="MZR13404.1"/>
    <property type="molecule type" value="Genomic_DNA"/>
</dbReference>
<sequence>MTDMALEDLIAEQLEAISRLTHAVEENTKQHAHFARVAEKARRASEASPAERWADIIVERDTTGSAVPTTSTDDTDGPYFYFELTPCQADALVESFLATDDEEALQLERQQFLKELVAQFRVESHADIRTDLDRGIFGSFLVNWAPGRDNLDFHVVFPDGLPETPSTPPQV</sequence>
<dbReference type="RefSeq" id="WP_161351530.1">
    <property type="nucleotide sequence ID" value="NZ_WTUX01000012.1"/>
</dbReference>